<dbReference type="InterPro" id="IPR015421">
    <property type="entry name" value="PyrdxlP-dep_Trfase_major"/>
</dbReference>
<evidence type="ECO:0000256" key="5">
    <source>
        <dbReference type="ARBA" id="ARBA00022898"/>
    </source>
</evidence>
<evidence type="ECO:0000256" key="3">
    <source>
        <dbReference type="ARBA" id="ARBA00010008"/>
    </source>
</evidence>
<comment type="similarity">
    <text evidence="3">Belongs to the class-II pyridoxal-phosphate-dependent aminotransferase family. BioF subfamily.</text>
</comment>
<reference evidence="8 9" key="1">
    <citation type="submission" date="2023-09" db="EMBL/GenBank/DDBJ databases">
        <authorList>
            <person name="Rey-Velasco X."/>
        </authorList>
    </citation>
    <scope>NUCLEOTIDE SEQUENCE [LARGE SCALE GENOMIC DNA]</scope>
    <source>
        <strain evidence="8 9">W242</strain>
    </source>
</reference>
<keyword evidence="4" id="KW-0808">Transferase</keyword>
<dbReference type="SUPFAM" id="SSF53383">
    <property type="entry name" value="PLP-dependent transferases"/>
    <property type="match status" value="1"/>
</dbReference>
<dbReference type="InterPro" id="IPR004839">
    <property type="entry name" value="Aminotransferase_I/II_large"/>
</dbReference>
<dbReference type="InterPro" id="IPR050087">
    <property type="entry name" value="AON_synthase_class-II"/>
</dbReference>
<keyword evidence="8" id="KW-0032">Aminotransferase</keyword>
<dbReference type="InterPro" id="IPR015424">
    <property type="entry name" value="PyrdxlP-dep_Trfase"/>
</dbReference>
<dbReference type="Gene3D" id="3.40.640.10">
    <property type="entry name" value="Type I PLP-dependent aspartate aminotransferase-like (Major domain)"/>
    <property type="match status" value="1"/>
</dbReference>
<organism evidence="8 9">
    <name type="scientific">Patiriisocius hiemis</name>
    <dbReference type="NCBI Taxonomy" id="3075604"/>
    <lineage>
        <taxon>Bacteria</taxon>
        <taxon>Pseudomonadati</taxon>
        <taxon>Bacteroidota</taxon>
        <taxon>Flavobacteriia</taxon>
        <taxon>Flavobacteriales</taxon>
        <taxon>Flavobacteriaceae</taxon>
        <taxon>Patiriisocius</taxon>
    </lineage>
</organism>
<name>A0ABU2YFC3_9FLAO</name>
<evidence type="ECO:0000259" key="7">
    <source>
        <dbReference type="Pfam" id="PF00155"/>
    </source>
</evidence>
<dbReference type="EMBL" id="JAVRHZ010000006">
    <property type="protein sequence ID" value="MDT0556457.1"/>
    <property type="molecule type" value="Genomic_DNA"/>
</dbReference>
<dbReference type="RefSeq" id="WP_311333409.1">
    <property type="nucleotide sequence ID" value="NZ_JAVRHZ010000006.1"/>
</dbReference>
<comment type="cofactor">
    <cofactor evidence="1 6">
        <name>pyridoxal 5'-phosphate</name>
        <dbReference type="ChEBI" id="CHEBI:597326"/>
    </cofactor>
</comment>
<comment type="caution">
    <text evidence="8">The sequence shown here is derived from an EMBL/GenBank/DDBJ whole genome shotgun (WGS) entry which is preliminary data.</text>
</comment>
<dbReference type="PANTHER" id="PTHR13693">
    <property type="entry name" value="CLASS II AMINOTRANSFERASE/8-AMINO-7-OXONONANOATE SYNTHASE"/>
    <property type="match status" value="1"/>
</dbReference>
<proteinExistence type="inferred from homology"/>
<keyword evidence="9" id="KW-1185">Reference proteome</keyword>
<gene>
    <name evidence="8" type="ORF">RM538_10605</name>
</gene>
<comment type="pathway">
    <text evidence="2">Lipid metabolism.</text>
</comment>
<evidence type="ECO:0000313" key="9">
    <source>
        <dbReference type="Proteomes" id="UP001254488"/>
    </source>
</evidence>
<sequence>MLPKKLHHKIEKRKAANAFRSLGKPKELIDFSSNDYLGLSTNKSIFQEASKLLKEHNLEVNGATGSRLLSGNHSLYKIAEDTIATFHKVESALIYNSGYDANTGFFSCVPQRGDIILYDELCHASIRDGIKMSNAKAYKFKHNDLMDIEKLLSLRSQTKTTNTSLYLVTESIFSMDGDQPNIKELAKLCKKYQCHLILDEAHAIGVIGKNGEGITQSLGLQDDIFARIVTFGKALGCHGAAILGSKNLIDYLINFSRSFIYTTALPPHSVASVIASYNYIMSDIGKENIKSLHSNIGILHLYNKNQNLIDYFIPSNSAIHSFLISGNDAAKNLSNKLDKSGFDVKPILSPTVPEKKERLRICLHSFNTQEEIEKLVTVLATFVR</sequence>
<evidence type="ECO:0000256" key="1">
    <source>
        <dbReference type="ARBA" id="ARBA00001933"/>
    </source>
</evidence>
<dbReference type="PROSITE" id="PS00599">
    <property type="entry name" value="AA_TRANSFER_CLASS_2"/>
    <property type="match status" value="1"/>
</dbReference>
<dbReference type="Pfam" id="PF00155">
    <property type="entry name" value="Aminotran_1_2"/>
    <property type="match status" value="1"/>
</dbReference>
<dbReference type="GO" id="GO:0008483">
    <property type="term" value="F:transaminase activity"/>
    <property type="evidence" value="ECO:0007669"/>
    <property type="project" value="UniProtKB-KW"/>
</dbReference>
<accession>A0ABU2YFC3</accession>
<evidence type="ECO:0000256" key="2">
    <source>
        <dbReference type="ARBA" id="ARBA00005189"/>
    </source>
</evidence>
<evidence type="ECO:0000256" key="4">
    <source>
        <dbReference type="ARBA" id="ARBA00022679"/>
    </source>
</evidence>
<dbReference type="InterPro" id="IPR001917">
    <property type="entry name" value="Aminotrans_II_pyridoxalP_BS"/>
</dbReference>
<protein>
    <submittedName>
        <fullName evidence="8">Pyridoxal phosphate-dependent aminotransferase family protein</fullName>
    </submittedName>
</protein>
<feature type="domain" description="Aminotransferase class I/classII large" evidence="7">
    <location>
        <begin position="27"/>
        <end position="378"/>
    </location>
</feature>
<dbReference type="Gene3D" id="3.90.1150.10">
    <property type="entry name" value="Aspartate Aminotransferase, domain 1"/>
    <property type="match status" value="1"/>
</dbReference>
<evidence type="ECO:0000313" key="8">
    <source>
        <dbReference type="EMBL" id="MDT0556457.1"/>
    </source>
</evidence>
<dbReference type="InterPro" id="IPR015422">
    <property type="entry name" value="PyrdxlP-dep_Trfase_small"/>
</dbReference>
<evidence type="ECO:0000256" key="6">
    <source>
        <dbReference type="RuleBase" id="RU003693"/>
    </source>
</evidence>
<dbReference type="Proteomes" id="UP001254488">
    <property type="component" value="Unassembled WGS sequence"/>
</dbReference>
<dbReference type="PANTHER" id="PTHR13693:SF77">
    <property type="entry name" value="8-AMINO-7-OXONONANOATE SYNTHASE"/>
    <property type="match status" value="1"/>
</dbReference>
<keyword evidence="5 6" id="KW-0663">Pyridoxal phosphate</keyword>